<protein>
    <submittedName>
        <fullName evidence="1">Uncharacterized protein</fullName>
    </submittedName>
</protein>
<evidence type="ECO:0000313" key="2">
    <source>
        <dbReference type="Proteomes" id="UP000499080"/>
    </source>
</evidence>
<sequence length="107" mass="12161">MFLSADRFTALHRKYLTNSCTGPENASNSPLALGPSPAAQDIRSPFYRLLRMWGNRKSPSLRNEMPTYFILSPQGTEPTIHSPLVEERPIQKTLKTKYRSFNHIPGD</sequence>
<comment type="caution">
    <text evidence="1">The sequence shown here is derived from an EMBL/GenBank/DDBJ whole genome shotgun (WGS) entry which is preliminary data.</text>
</comment>
<name>A0A4Y2DVZ8_ARAVE</name>
<proteinExistence type="predicted"/>
<keyword evidence="2" id="KW-1185">Reference proteome</keyword>
<accession>A0A4Y2DVZ8</accession>
<organism evidence="1 2">
    <name type="scientific">Araneus ventricosus</name>
    <name type="common">Orbweaver spider</name>
    <name type="synonym">Epeira ventricosa</name>
    <dbReference type="NCBI Taxonomy" id="182803"/>
    <lineage>
        <taxon>Eukaryota</taxon>
        <taxon>Metazoa</taxon>
        <taxon>Ecdysozoa</taxon>
        <taxon>Arthropoda</taxon>
        <taxon>Chelicerata</taxon>
        <taxon>Arachnida</taxon>
        <taxon>Araneae</taxon>
        <taxon>Araneomorphae</taxon>
        <taxon>Entelegynae</taxon>
        <taxon>Araneoidea</taxon>
        <taxon>Araneidae</taxon>
        <taxon>Araneus</taxon>
    </lineage>
</organism>
<dbReference type="EMBL" id="BGPR01090738">
    <property type="protein sequence ID" value="GBM20507.1"/>
    <property type="molecule type" value="Genomic_DNA"/>
</dbReference>
<dbReference type="Proteomes" id="UP000499080">
    <property type="component" value="Unassembled WGS sequence"/>
</dbReference>
<evidence type="ECO:0000313" key="1">
    <source>
        <dbReference type="EMBL" id="GBM20507.1"/>
    </source>
</evidence>
<reference evidence="1 2" key="1">
    <citation type="journal article" date="2019" name="Sci. Rep.">
        <title>Orb-weaving spider Araneus ventricosus genome elucidates the spidroin gene catalogue.</title>
        <authorList>
            <person name="Kono N."/>
            <person name="Nakamura H."/>
            <person name="Ohtoshi R."/>
            <person name="Moran D.A.P."/>
            <person name="Shinohara A."/>
            <person name="Yoshida Y."/>
            <person name="Fujiwara M."/>
            <person name="Mori M."/>
            <person name="Tomita M."/>
            <person name="Arakawa K."/>
        </authorList>
    </citation>
    <scope>NUCLEOTIDE SEQUENCE [LARGE SCALE GENOMIC DNA]</scope>
</reference>
<dbReference type="AlphaFoldDB" id="A0A4Y2DVZ8"/>
<gene>
    <name evidence="1" type="ORF">AVEN_6147_1</name>
</gene>